<dbReference type="InterPro" id="IPR011990">
    <property type="entry name" value="TPR-like_helical_dom_sf"/>
</dbReference>
<dbReference type="CDD" id="cd08977">
    <property type="entry name" value="SusD"/>
    <property type="match status" value="1"/>
</dbReference>
<name>A0A1W2C253_9SPHI</name>
<evidence type="ECO:0000256" key="3">
    <source>
        <dbReference type="ARBA" id="ARBA00022729"/>
    </source>
</evidence>
<evidence type="ECO:0000256" key="1">
    <source>
        <dbReference type="ARBA" id="ARBA00004442"/>
    </source>
</evidence>
<comment type="subcellular location">
    <subcellularLocation>
        <location evidence="1">Cell outer membrane</location>
    </subcellularLocation>
</comment>
<feature type="domain" description="RagB/SusD" evidence="6">
    <location>
        <begin position="322"/>
        <end position="516"/>
    </location>
</feature>
<evidence type="ECO:0000256" key="4">
    <source>
        <dbReference type="ARBA" id="ARBA00023136"/>
    </source>
</evidence>
<dbReference type="PROSITE" id="PS51257">
    <property type="entry name" value="PROKAR_LIPOPROTEIN"/>
    <property type="match status" value="1"/>
</dbReference>
<dbReference type="GO" id="GO:0009279">
    <property type="term" value="C:cell outer membrane"/>
    <property type="evidence" value="ECO:0007669"/>
    <property type="project" value="UniProtKB-SubCell"/>
</dbReference>
<dbReference type="Pfam" id="PF14322">
    <property type="entry name" value="SusD-like_3"/>
    <property type="match status" value="1"/>
</dbReference>
<organism evidence="8 9">
    <name type="scientific">Pedobacter africanus</name>
    <dbReference type="NCBI Taxonomy" id="151894"/>
    <lineage>
        <taxon>Bacteria</taxon>
        <taxon>Pseudomonadati</taxon>
        <taxon>Bacteroidota</taxon>
        <taxon>Sphingobacteriia</taxon>
        <taxon>Sphingobacteriales</taxon>
        <taxon>Sphingobacteriaceae</taxon>
        <taxon>Pedobacter</taxon>
    </lineage>
</organism>
<dbReference type="RefSeq" id="WP_084239475.1">
    <property type="nucleotide sequence ID" value="NZ_FWXT01000001.1"/>
</dbReference>
<feature type="domain" description="SusD-like N-terminal" evidence="7">
    <location>
        <begin position="108"/>
        <end position="235"/>
    </location>
</feature>
<keyword evidence="4" id="KW-0472">Membrane</keyword>
<evidence type="ECO:0000256" key="2">
    <source>
        <dbReference type="ARBA" id="ARBA00006275"/>
    </source>
</evidence>
<dbReference type="AlphaFoldDB" id="A0A1W2C253"/>
<dbReference type="InterPro" id="IPR012944">
    <property type="entry name" value="SusD_RagB_dom"/>
</dbReference>
<dbReference type="Pfam" id="PF07980">
    <property type="entry name" value="SusD_RagB"/>
    <property type="match status" value="1"/>
</dbReference>
<dbReference type="STRING" id="151894.SAMN04488524_2846"/>
<proteinExistence type="inferred from homology"/>
<reference evidence="9" key="1">
    <citation type="submission" date="2017-04" db="EMBL/GenBank/DDBJ databases">
        <authorList>
            <person name="Varghese N."/>
            <person name="Submissions S."/>
        </authorList>
    </citation>
    <scope>NUCLEOTIDE SEQUENCE [LARGE SCALE GENOMIC DNA]</scope>
    <source>
        <strain evidence="9">DSM 12126</strain>
    </source>
</reference>
<evidence type="ECO:0000313" key="9">
    <source>
        <dbReference type="Proteomes" id="UP000192756"/>
    </source>
</evidence>
<dbReference type="Proteomes" id="UP000192756">
    <property type="component" value="Unassembled WGS sequence"/>
</dbReference>
<protein>
    <submittedName>
        <fullName evidence="8">Starch-binding associating with outer membrane</fullName>
    </submittedName>
</protein>
<evidence type="ECO:0000256" key="5">
    <source>
        <dbReference type="ARBA" id="ARBA00023237"/>
    </source>
</evidence>
<evidence type="ECO:0000259" key="6">
    <source>
        <dbReference type="Pfam" id="PF07980"/>
    </source>
</evidence>
<dbReference type="InterPro" id="IPR033985">
    <property type="entry name" value="SusD-like_N"/>
</dbReference>
<dbReference type="Gene3D" id="1.25.40.390">
    <property type="match status" value="1"/>
</dbReference>
<accession>A0A1W2C253</accession>
<dbReference type="OrthoDB" id="618454at2"/>
<dbReference type="EMBL" id="FWXT01000001">
    <property type="protein sequence ID" value="SMC79327.1"/>
    <property type="molecule type" value="Genomic_DNA"/>
</dbReference>
<keyword evidence="9" id="KW-1185">Reference proteome</keyword>
<keyword evidence="3" id="KW-0732">Signal</keyword>
<gene>
    <name evidence="8" type="ORF">SAMN04488524_2846</name>
</gene>
<comment type="similarity">
    <text evidence="2">Belongs to the SusD family.</text>
</comment>
<sequence>MKTLNTTYRNISIAIMGILLISTASSCKKFLDTQKQGVYRTDDYPYPGNSGPYDLYIYSAYNFLRDYNVHADGFVVATSIRSDDAEKGSTPSDGGADVISMDNFPVSSSSSRANSLWVAYYGLINRANTVMDKINNDPKIEATDQQKTAAAAEARFIRGYAYFMLVRLYGRVPLVDRLLSVEESNVPQSSPEQVYAFIEQDLQFAASNLPPSWPSAFVGRITSGAANGILAKVYLTQKKWAAAMQSANLVMTSGQYDLSTPYDKIFREDGENSKESVFEIQATASAEEKEKNGCQYTSIQGLRGQGNFNMGWGWNMPSAALEAAYEPNDPRKARTILYSSTTTTTNMSIYGEPLPIYPTILPNPKYNNKVYTSPSYRSKVSSNMGYWMNVRILRYADVVLMYAEAANEVGGADNISKAVAALNTVRKRARGTASGVLPDVVTTDQAVARTAIRQERRIELAMEHDRFFDIVRWGISGEAMAAAGKTAFSPSRDNLLPIPLVQIDLSKNVLTQNFGY</sequence>
<dbReference type="SUPFAM" id="SSF48452">
    <property type="entry name" value="TPR-like"/>
    <property type="match status" value="1"/>
</dbReference>
<evidence type="ECO:0000259" key="7">
    <source>
        <dbReference type="Pfam" id="PF14322"/>
    </source>
</evidence>
<keyword evidence="5" id="KW-0998">Cell outer membrane</keyword>
<evidence type="ECO:0000313" key="8">
    <source>
        <dbReference type="EMBL" id="SMC79327.1"/>
    </source>
</evidence>